<protein>
    <submittedName>
        <fullName evidence="1 2">Uncharacterized protein</fullName>
    </submittedName>
</protein>
<evidence type="ECO:0000313" key="3">
    <source>
        <dbReference type="Proteomes" id="UP000008810"/>
    </source>
</evidence>
<dbReference type="AlphaFoldDB" id="A0A2K2CI18"/>
<reference evidence="1" key="2">
    <citation type="submission" date="2017-06" db="EMBL/GenBank/DDBJ databases">
        <title>WGS assembly of Brachypodium distachyon.</title>
        <authorList>
            <consortium name="The International Brachypodium Initiative"/>
            <person name="Lucas S."/>
            <person name="Harmon-Smith M."/>
            <person name="Lail K."/>
            <person name="Tice H."/>
            <person name="Grimwood J."/>
            <person name="Bruce D."/>
            <person name="Barry K."/>
            <person name="Shu S."/>
            <person name="Lindquist E."/>
            <person name="Wang M."/>
            <person name="Pitluck S."/>
            <person name="Vogel J.P."/>
            <person name="Garvin D.F."/>
            <person name="Mockler T.C."/>
            <person name="Schmutz J."/>
            <person name="Rokhsar D."/>
            <person name="Bevan M.W."/>
        </authorList>
    </citation>
    <scope>NUCLEOTIDE SEQUENCE</scope>
    <source>
        <strain evidence="1">Bd21</strain>
    </source>
</reference>
<dbReference type="Gramene" id="PNT61674">
    <property type="protein sequence ID" value="PNT61674"/>
    <property type="gene ID" value="BRADI_5g18546v3"/>
</dbReference>
<dbReference type="EnsemblPlants" id="PNT61674">
    <property type="protein sequence ID" value="PNT61674"/>
    <property type="gene ID" value="BRADI_5g18546v3"/>
</dbReference>
<reference evidence="2" key="3">
    <citation type="submission" date="2018-08" db="UniProtKB">
        <authorList>
            <consortium name="EnsemblPlants"/>
        </authorList>
    </citation>
    <scope>IDENTIFICATION</scope>
    <source>
        <strain evidence="2">cv. Bd21</strain>
    </source>
</reference>
<accession>A0A2K2CI18</accession>
<gene>
    <name evidence="1" type="ORF">BRADI_5g18546v3</name>
</gene>
<sequence length="174" mass="19091">MVSVHRRPTCRRCCPSCRRRRTSLATRAAARAPTSSLDAQALPLPMATEHVHRQSTAAAAQPIHRRPNRVHRPALCRSSTSRRHPPIRCPSAPTRFLITAARGLAASLLPHAQGTIPHPHRGSRGYRGASGFEPAALPFPPPPTPMLRFASLPTWIVKCFCTYGGSEGRIPQHR</sequence>
<proteinExistence type="predicted"/>
<evidence type="ECO:0000313" key="1">
    <source>
        <dbReference type="EMBL" id="PNT61674.1"/>
    </source>
</evidence>
<name>A0A2K2CI18_BRADI</name>
<evidence type="ECO:0000313" key="2">
    <source>
        <dbReference type="EnsemblPlants" id="PNT61674"/>
    </source>
</evidence>
<keyword evidence="3" id="KW-1185">Reference proteome</keyword>
<reference evidence="1 2" key="1">
    <citation type="journal article" date="2010" name="Nature">
        <title>Genome sequencing and analysis of the model grass Brachypodium distachyon.</title>
        <authorList>
            <consortium name="International Brachypodium Initiative"/>
        </authorList>
    </citation>
    <scope>NUCLEOTIDE SEQUENCE [LARGE SCALE GENOMIC DNA]</scope>
    <source>
        <strain evidence="1 2">Bd21</strain>
    </source>
</reference>
<dbReference type="InParanoid" id="A0A2K2CI18"/>
<dbReference type="ExpressionAtlas" id="A0A2K2CI18">
    <property type="expression patterns" value="baseline"/>
</dbReference>
<dbReference type="Proteomes" id="UP000008810">
    <property type="component" value="Chromosome 5"/>
</dbReference>
<dbReference type="EMBL" id="CM000884">
    <property type="protein sequence ID" value="PNT61674.1"/>
    <property type="molecule type" value="Genomic_DNA"/>
</dbReference>
<organism evidence="1">
    <name type="scientific">Brachypodium distachyon</name>
    <name type="common">Purple false brome</name>
    <name type="synonym">Trachynia distachya</name>
    <dbReference type="NCBI Taxonomy" id="15368"/>
    <lineage>
        <taxon>Eukaryota</taxon>
        <taxon>Viridiplantae</taxon>
        <taxon>Streptophyta</taxon>
        <taxon>Embryophyta</taxon>
        <taxon>Tracheophyta</taxon>
        <taxon>Spermatophyta</taxon>
        <taxon>Magnoliopsida</taxon>
        <taxon>Liliopsida</taxon>
        <taxon>Poales</taxon>
        <taxon>Poaceae</taxon>
        <taxon>BOP clade</taxon>
        <taxon>Pooideae</taxon>
        <taxon>Stipodae</taxon>
        <taxon>Brachypodieae</taxon>
        <taxon>Brachypodium</taxon>
    </lineage>
</organism>